<dbReference type="InterPro" id="IPR037923">
    <property type="entry name" value="HTH-like"/>
</dbReference>
<keyword evidence="2" id="KW-0238">DNA-binding</keyword>
<dbReference type="InterPro" id="IPR003313">
    <property type="entry name" value="AraC-bd"/>
</dbReference>
<proteinExistence type="predicted"/>
<feature type="domain" description="HTH araC/xylS-type" evidence="4">
    <location>
        <begin position="194"/>
        <end position="292"/>
    </location>
</feature>
<dbReference type="PROSITE" id="PS01124">
    <property type="entry name" value="HTH_ARAC_FAMILY_2"/>
    <property type="match status" value="1"/>
</dbReference>
<accession>A0AAD1DTK9</accession>
<dbReference type="PANTHER" id="PTHR43280">
    <property type="entry name" value="ARAC-FAMILY TRANSCRIPTIONAL REGULATOR"/>
    <property type="match status" value="1"/>
</dbReference>
<dbReference type="InterPro" id="IPR009057">
    <property type="entry name" value="Homeodomain-like_sf"/>
</dbReference>
<reference evidence="5 6" key="1">
    <citation type="submission" date="2018-11" db="EMBL/GenBank/DDBJ databases">
        <title>Proposal to divide the Flavobacteriaceae and reorganize its genera based on Amino Acid Identity values calculated from whole genome sequences.</title>
        <authorList>
            <person name="Nicholson A.C."/>
            <person name="Gulvik C.A."/>
            <person name="Whitney A.M."/>
            <person name="Humrighouse B.W."/>
            <person name="Bell M."/>
            <person name="Holmes B."/>
            <person name="Steigerwalt A.G."/>
            <person name="Villarma A."/>
            <person name="Sheth M."/>
            <person name="Batra D."/>
            <person name="Pryor J."/>
            <person name="Bernardet J.-F."/>
            <person name="Hugo C."/>
            <person name="Kampfer P."/>
            <person name="Newman J."/>
            <person name="McQuiston J.R."/>
        </authorList>
    </citation>
    <scope>NUCLEOTIDE SEQUENCE [LARGE SCALE GENOMIC DNA]</scope>
    <source>
        <strain evidence="5 6">H5559</strain>
    </source>
</reference>
<evidence type="ECO:0000259" key="4">
    <source>
        <dbReference type="PROSITE" id="PS01124"/>
    </source>
</evidence>
<dbReference type="AlphaFoldDB" id="A0AAD1DTK9"/>
<dbReference type="PANTHER" id="PTHR43280:SF32">
    <property type="entry name" value="TRANSCRIPTIONAL REGULATORY PROTEIN"/>
    <property type="match status" value="1"/>
</dbReference>
<dbReference type="Pfam" id="PF12833">
    <property type="entry name" value="HTH_18"/>
    <property type="match status" value="1"/>
</dbReference>
<organism evidence="5 6">
    <name type="scientific">Chryseobacterium indologenes</name>
    <name type="common">Flavobacterium indologenes</name>
    <dbReference type="NCBI Taxonomy" id="253"/>
    <lineage>
        <taxon>Bacteria</taxon>
        <taxon>Pseudomonadati</taxon>
        <taxon>Bacteroidota</taxon>
        <taxon>Flavobacteriia</taxon>
        <taxon>Flavobacteriales</taxon>
        <taxon>Weeksellaceae</taxon>
        <taxon>Chryseobacterium group</taxon>
        <taxon>Chryseobacterium</taxon>
    </lineage>
</organism>
<dbReference type="SUPFAM" id="SSF51215">
    <property type="entry name" value="Regulatory protein AraC"/>
    <property type="match status" value="1"/>
</dbReference>
<evidence type="ECO:0000313" key="5">
    <source>
        <dbReference type="EMBL" id="AZB16885.1"/>
    </source>
</evidence>
<keyword evidence="3" id="KW-0804">Transcription</keyword>
<protein>
    <submittedName>
        <fullName evidence="5">Helix-turn-helix domain-containing protein</fullName>
    </submittedName>
</protein>
<dbReference type="EMBL" id="CP033930">
    <property type="protein sequence ID" value="AZB16885.1"/>
    <property type="molecule type" value="Genomic_DNA"/>
</dbReference>
<dbReference type="Proteomes" id="UP000269015">
    <property type="component" value="Chromosome"/>
</dbReference>
<name>A0AAD1DTK9_CHRID</name>
<evidence type="ECO:0000313" key="6">
    <source>
        <dbReference type="Proteomes" id="UP000269015"/>
    </source>
</evidence>
<gene>
    <name evidence="5" type="ORF">EG352_03400</name>
</gene>
<evidence type="ECO:0000256" key="3">
    <source>
        <dbReference type="ARBA" id="ARBA00023163"/>
    </source>
</evidence>
<dbReference type="SMART" id="SM00342">
    <property type="entry name" value="HTH_ARAC"/>
    <property type="match status" value="1"/>
</dbReference>
<dbReference type="InterPro" id="IPR018060">
    <property type="entry name" value="HTH_AraC"/>
</dbReference>
<evidence type="ECO:0000256" key="2">
    <source>
        <dbReference type="ARBA" id="ARBA00023125"/>
    </source>
</evidence>
<dbReference type="GO" id="GO:0003700">
    <property type="term" value="F:DNA-binding transcription factor activity"/>
    <property type="evidence" value="ECO:0007669"/>
    <property type="project" value="InterPro"/>
</dbReference>
<dbReference type="Gene3D" id="1.10.10.60">
    <property type="entry name" value="Homeodomain-like"/>
    <property type="match status" value="1"/>
</dbReference>
<keyword evidence="1" id="KW-0805">Transcription regulation</keyword>
<dbReference type="GO" id="GO:0043565">
    <property type="term" value="F:sequence-specific DNA binding"/>
    <property type="evidence" value="ECO:0007669"/>
    <property type="project" value="InterPro"/>
</dbReference>
<sequence length="294" mass="34826">MFMKTQKQITVYNEKESFKTDTIENFYISYYHDERKNLNRIDSHQHTYYEIIWIEKGRGVHTIDFKNYEFSGPCLFLLHPKNVHRIHKKTPTSGGVIKFNDNFFVNDSSPSKFLLKYSVFDDIDVLPVISLSEEEKTEVTDFFALMCRQAESRDAFSPPIIMNLLKSFLIKVYQIKKKSCHIGDISDHRFLRFKQFQELLENHFTRHHQVSFYAGKLNISSKTLSKVCKLISHKTAQDLIKERILLEAKRMLLYTDMSVKEVAYYLGFEDHAYFTRFFTSNVLQNPSDFKKENT</sequence>
<evidence type="ECO:0000256" key="1">
    <source>
        <dbReference type="ARBA" id="ARBA00023015"/>
    </source>
</evidence>
<dbReference type="SUPFAM" id="SSF46689">
    <property type="entry name" value="Homeodomain-like"/>
    <property type="match status" value="1"/>
</dbReference>
<dbReference type="Pfam" id="PF02311">
    <property type="entry name" value="AraC_binding"/>
    <property type="match status" value="1"/>
</dbReference>